<sequence length="142" mass="15546">MLALAVVICESGPTETQEHSLPSTRVSAEAEAGELLVPEDPSPWQAEARFMVTNADELLELLETSGVSGRPHPPQLSTLVSADLLFEDGDITGETWLMRPDLTRMRPHALPELQGRIDAWDAFAGALENAGQASRLIIWFIR</sequence>
<proteinExistence type="predicted"/>
<name>A0A1U7NTV6_9DEIO</name>
<organism evidence="1 2">
    <name type="scientific">Deinococcus marmoris</name>
    <dbReference type="NCBI Taxonomy" id="249408"/>
    <lineage>
        <taxon>Bacteria</taxon>
        <taxon>Thermotogati</taxon>
        <taxon>Deinococcota</taxon>
        <taxon>Deinococci</taxon>
        <taxon>Deinococcales</taxon>
        <taxon>Deinococcaceae</taxon>
        <taxon>Deinococcus</taxon>
    </lineage>
</organism>
<accession>A0A1U7NTV6</accession>
<evidence type="ECO:0000313" key="2">
    <source>
        <dbReference type="Proteomes" id="UP000186607"/>
    </source>
</evidence>
<dbReference type="STRING" id="249408.BOO71_0012187"/>
<gene>
    <name evidence="1" type="ORF">BOO71_0012187</name>
</gene>
<keyword evidence="2" id="KW-1185">Reference proteome</keyword>
<protein>
    <submittedName>
        <fullName evidence="1">Uncharacterized protein</fullName>
    </submittedName>
</protein>
<dbReference type="AlphaFoldDB" id="A0A1U7NTV6"/>
<comment type="caution">
    <text evidence="1">The sequence shown here is derived from an EMBL/GenBank/DDBJ whole genome shotgun (WGS) entry which is preliminary data.</text>
</comment>
<dbReference type="Proteomes" id="UP000186607">
    <property type="component" value="Unassembled WGS sequence"/>
</dbReference>
<dbReference type="EMBL" id="MSTI01000145">
    <property type="protein sequence ID" value="OLV16352.1"/>
    <property type="molecule type" value="Genomic_DNA"/>
</dbReference>
<evidence type="ECO:0000313" key="1">
    <source>
        <dbReference type="EMBL" id="OLV16352.1"/>
    </source>
</evidence>
<reference evidence="1 2" key="1">
    <citation type="submission" date="2017-01" db="EMBL/GenBank/DDBJ databases">
        <title>Genome Analysis of Deinococcus marmoris KOPRI26562.</title>
        <authorList>
            <person name="Kim J.H."/>
            <person name="Oh H.-M."/>
        </authorList>
    </citation>
    <scope>NUCLEOTIDE SEQUENCE [LARGE SCALE GENOMIC DNA]</scope>
    <source>
        <strain evidence="1 2">KOPRI26562</strain>
    </source>
</reference>